<dbReference type="InterPro" id="IPR043504">
    <property type="entry name" value="Peptidase_S1_PA_chymotrypsin"/>
</dbReference>
<dbReference type="OrthoDB" id="5565075at2759"/>
<dbReference type="CDD" id="cd00190">
    <property type="entry name" value="Tryp_SPc"/>
    <property type="match status" value="1"/>
</dbReference>
<dbReference type="EMBL" id="CAJPEV010001206">
    <property type="protein sequence ID" value="CAG0891355.1"/>
    <property type="molecule type" value="Genomic_DNA"/>
</dbReference>
<reference evidence="5" key="1">
    <citation type="submission" date="2020-11" db="EMBL/GenBank/DDBJ databases">
        <authorList>
            <person name="Tran Van P."/>
        </authorList>
    </citation>
    <scope>NUCLEOTIDE SEQUENCE</scope>
</reference>
<protein>
    <recommendedName>
        <fullName evidence="4">Peptidase S1 domain-containing protein</fullName>
    </recommendedName>
</protein>
<dbReference type="GO" id="GO:0006508">
    <property type="term" value="P:proteolysis"/>
    <property type="evidence" value="ECO:0007669"/>
    <property type="project" value="UniProtKB-KW"/>
</dbReference>
<accession>A0A7R8XAF9</accession>
<keyword evidence="1" id="KW-1015">Disulfide bond</keyword>
<sequence>MKTVLLLGFLGLVLAASAQAGGVSYIRAVAPEPDFSDPATLLAAEEYVRLASSMNSRQTQRCGVPNKGGKARIVGGHEVDVLEYPWQIALVVRVQYNETTQAGGFCGGTLISDQWVLTAAHCVDLPYPVLSTTVYVGAHDLSLSREEDGRTEIVGESWYTHPEWDSSTVKNDVALIKLSQPVTFDGECRRGRADIQCEPRCGNACFCVSDAICPVCMGYGGDIEKIDVEAIGWGKTSDAGGRADTLQRIHTTTMTNSACRMADFVFFLLVSSNHVCIETHGGAKSVCNGDSGGPLLRWDGDRYSQIGVVSFGSSKGCESGSPAVFSRVDKYHSFICGTSGVC</sequence>
<evidence type="ECO:0000256" key="2">
    <source>
        <dbReference type="RuleBase" id="RU363034"/>
    </source>
</evidence>
<dbReference type="InterPro" id="IPR001254">
    <property type="entry name" value="Trypsin_dom"/>
</dbReference>
<feature type="domain" description="Peptidase S1" evidence="4">
    <location>
        <begin position="73"/>
        <end position="340"/>
    </location>
</feature>
<dbReference type="FunFam" id="2.40.10.10:FF:000068">
    <property type="entry name" value="transmembrane protease serine 2"/>
    <property type="match status" value="1"/>
</dbReference>
<dbReference type="SMART" id="SM00020">
    <property type="entry name" value="Tryp_SPc"/>
    <property type="match status" value="1"/>
</dbReference>
<evidence type="ECO:0000313" key="5">
    <source>
        <dbReference type="EMBL" id="CAD7246683.1"/>
    </source>
</evidence>
<feature type="chain" id="PRO_5036209102" description="Peptidase S1 domain-containing protein" evidence="3">
    <location>
        <begin position="21"/>
        <end position="342"/>
    </location>
</feature>
<dbReference type="GO" id="GO:0004252">
    <property type="term" value="F:serine-type endopeptidase activity"/>
    <property type="evidence" value="ECO:0007669"/>
    <property type="project" value="InterPro"/>
</dbReference>
<evidence type="ECO:0000313" key="6">
    <source>
        <dbReference type="Proteomes" id="UP000677054"/>
    </source>
</evidence>
<dbReference type="PROSITE" id="PS00135">
    <property type="entry name" value="TRYPSIN_SER"/>
    <property type="match status" value="1"/>
</dbReference>
<keyword evidence="2" id="KW-0378">Hydrolase</keyword>
<evidence type="ECO:0000259" key="4">
    <source>
        <dbReference type="PROSITE" id="PS50240"/>
    </source>
</evidence>
<gene>
    <name evidence="5" type="ORF">DSTB1V02_LOCUS6530</name>
</gene>
<dbReference type="PRINTS" id="PR00722">
    <property type="entry name" value="CHYMOTRYPSIN"/>
</dbReference>
<feature type="signal peptide" evidence="3">
    <location>
        <begin position="1"/>
        <end position="20"/>
    </location>
</feature>
<keyword evidence="2" id="KW-0645">Protease</keyword>
<evidence type="ECO:0000256" key="3">
    <source>
        <dbReference type="SAM" id="SignalP"/>
    </source>
</evidence>
<dbReference type="PANTHER" id="PTHR24260">
    <property type="match status" value="1"/>
</dbReference>
<dbReference type="PANTHER" id="PTHR24260:SF136">
    <property type="entry name" value="GH08193P-RELATED"/>
    <property type="match status" value="1"/>
</dbReference>
<organism evidence="5">
    <name type="scientific">Darwinula stevensoni</name>
    <dbReference type="NCBI Taxonomy" id="69355"/>
    <lineage>
        <taxon>Eukaryota</taxon>
        <taxon>Metazoa</taxon>
        <taxon>Ecdysozoa</taxon>
        <taxon>Arthropoda</taxon>
        <taxon>Crustacea</taxon>
        <taxon>Oligostraca</taxon>
        <taxon>Ostracoda</taxon>
        <taxon>Podocopa</taxon>
        <taxon>Podocopida</taxon>
        <taxon>Darwinulocopina</taxon>
        <taxon>Darwinuloidea</taxon>
        <taxon>Darwinulidae</taxon>
        <taxon>Darwinula</taxon>
    </lineage>
</organism>
<dbReference type="InterPro" id="IPR033116">
    <property type="entry name" value="TRYPSIN_SER"/>
</dbReference>
<dbReference type="InterPro" id="IPR018114">
    <property type="entry name" value="TRYPSIN_HIS"/>
</dbReference>
<keyword evidence="3" id="KW-0732">Signal</keyword>
<dbReference type="InterPro" id="IPR009003">
    <property type="entry name" value="Peptidase_S1_PA"/>
</dbReference>
<keyword evidence="6" id="KW-1185">Reference proteome</keyword>
<keyword evidence="2" id="KW-0720">Serine protease</keyword>
<name>A0A7R8XAF9_9CRUS</name>
<dbReference type="Pfam" id="PF00089">
    <property type="entry name" value="Trypsin"/>
    <property type="match status" value="1"/>
</dbReference>
<dbReference type="PROSITE" id="PS50240">
    <property type="entry name" value="TRYPSIN_DOM"/>
    <property type="match status" value="1"/>
</dbReference>
<dbReference type="InterPro" id="IPR051333">
    <property type="entry name" value="CLIP_Serine_Protease"/>
</dbReference>
<dbReference type="Gene3D" id="2.40.10.10">
    <property type="entry name" value="Trypsin-like serine proteases"/>
    <property type="match status" value="3"/>
</dbReference>
<dbReference type="AlphaFoldDB" id="A0A7R8XAF9"/>
<evidence type="ECO:0000256" key="1">
    <source>
        <dbReference type="ARBA" id="ARBA00023157"/>
    </source>
</evidence>
<dbReference type="EMBL" id="LR900723">
    <property type="protein sequence ID" value="CAD7246683.1"/>
    <property type="molecule type" value="Genomic_DNA"/>
</dbReference>
<dbReference type="PROSITE" id="PS00134">
    <property type="entry name" value="TRYPSIN_HIS"/>
    <property type="match status" value="1"/>
</dbReference>
<proteinExistence type="predicted"/>
<dbReference type="InterPro" id="IPR001314">
    <property type="entry name" value="Peptidase_S1A"/>
</dbReference>
<dbReference type="Proteomes" id="UP000677054">
    <property type="component" value="Unassembled WGS sequence"/>
</dbReference>
<dbReference type="SUPFAM" id="SSF50494">
    <property type="entry name" value="Trypsin-like serine proteases"/>
    <property type="match status" value="1"/>
</dbReference>